<proteinExistence type="predicted"/>
<keyword evidence="2" id="KW-0378">Hydrolase</keyword>
<evidence type="ECO:0000313" key="3">
    <source>
        <dbReference type="Proteomes" id="UP000298263"/>
    </source>
</evidence>
<keyword evidence="2" id="KW-0031">Aminopeptidase</keyword>
<dbReference type="SUPFAM" id="SSF55920">
    <property type="entry name" value="Creatinase/aminopeptidase"/>
    <property type="match status" value="1"/>
</dbReference>
<organism evidence="2 3">
    <name type="scientific">Leptospira congkakensis</name>
    <dbReference type="NCBI Taxonomy" id="2484932"/>
    <lineage>
        <taxon>Bacteria</taxon>
        <taxon>Pseudomonadati</taxon>
        <taxon>Spirochaetota</taxon>
        <taxon>Spirochaetia</taxon>
        <taxon>Leptospirales</taxon>
        <taxon>Leptospiraceae</taxon>
        <taxon>Leptospira</taxon>
    </lineage>
</organism>
<dbReference type="PANTHER" id="PTHR46112">
    <property type="entry name" value="AMINOPEPTIDASE"/>
    <property type="match status" value="1"/>
</dbReference>
<evidence type="ECO:0000259" key="1">
    <source>
        <dbReference type="Pfam" id="PF00557"/>
    </source>
</evidence>
<sequence>MNRKLEKLKETQEKANELFDIIEKENVIRPNISERQLSSEIYEIAKDRLGITKYWHKKIVRTGINTIFPYDENPNTLIINEDDILWIDFGPIFENYEADFGRTYILGNNLEKLNIKSTVEKAWYAARDFYLSKPSITGLELFNFLEEFALNNGYIFGNNIAGHLIDEFSHYKIHKSSPQNYICKENLTNLKSSFDNLPRFWILEVHFINQKKEFGSFFEQLLI</sequence>
<dbReference type="Gene3D" id="3.90.230.10">
    <property type="entry name" value="Creatinase/methionine aminopeptidase superfamily"/>
    <property type="match status" value="1"/>
</dbReference>
<dbReference type="PANTHER" id="PTHR46112:SF2">
    <property type="entry name" value="XAA-PRO AMINOPEPTIDASE P-RELATED"/>
    <property type="match status" value="1"/>
</dbReference>
<dbReference type="Proteomes" id="UP000298263">
    <property type="component" value="Unassembled WGS sequence"/>
</dbReference>
<dbReference type="RefSeq" id="WP_135584407.1">
    <property type="nucleotide sequence ID" value="NZ_RQGO01000013.1"/>
</dbReference>
<reference evidence="2" key="1">
    <citation type="journal article" date="2019" name="PLoS Negl. Trop. Dis.">
        <title>Revisiting the worldwide diversity of Leptospira species in the environment.</title>
        <authorList>
            <person name="Vincent A.T."/>
            <person name="Schiettekatte O."/>
            <person name="Bourhy P."/>
            <person name="Veyrier F.J."/>
            <person name="Picardeau M."/>
        </authorList>
    </citation>
    <scope>NUCLEOTIDE SEQUENCE [LARGE SCALE GENOMIC DNA]</scope>
    <source>
        <strain evidence="2">201702422</strain>
    </source>
</reference>
<comment type="caution">
    <text evidence="2">The sequence shown here is derived from an EMBL/GenBank/DDBJ whole genome shotgun (WGS) entry which is preliminary data.</text>
</comment>
<keyword evidence="3" id="KW-1185">Reference proteome</keyword>
<dbReference type="GO" id="GO:0004177">
    <property type="term" value="F:aminopeptidase activity"/>
    <property type="evidence" value="ECO:0007669"/>
    <property type="project" value="UniProtKB-KW"/>
</dbReference>
<name>A0A4Z1AK01_9LEPT</name>
<feature type="domain" description="Peptidase M24" evidence="1">
    <location>
        <begin position="6"/>
        <end position="178"/>
    </location>
</feature>
<dbReference type="InterPro" id="IPR036005">
    <property type="entry name" value="Creatinase/aminopeptidase-like"/>
</dbReference>
<dbReference type="OrthoDB" id="8418909at2"/>
<protein>
    <submittedName>
        <fullName evidence="2">Aminopeptidase P family protein</fullName>
    </submittedName>
</protein>
<dbReference type="AlphaFoldDB" id="A0A4Z1AK01"/>
<dbReference type="EMBL" id="RQGP01000025">
    <property type="protein sequence ID" value="TGL88047.1"/>
    <property type="molecule type" value="Genomic_DNA"/>
</dbReference>
<gene>
    <name evidence="2" type="ORF">EHQ69_15365</name>
</gene>
<dbReference type="InterPro" id="IPR050659">
    <property type="entry name" value="Peptidase_M24B"/>
</dbReference>
<dbReference type="InterPro" id="IPR000994">
    <property type="entry name" value="Pept_M24"/>
</dbReference>
<accession>A0A4Z1AK01</accession>
<dbReference type="CDD" id="cd01066">
    <property type="entry name" value="APP_MetAP"/>
    <property type="match status" value="1"/>
</dbReference>
<dbReference type="Pfam" id="PF00557">
    <property type="entry name" value="Peptidase_M24"/>
    <property type="match status" value="1"/>
</dbReference>
<evidence type="ECO:0000313" key="2">
    <source>
        <dbReference type="EMBL" id="TGL88047.1"/>
    </source>
</evidence>
<keyword evidence="2" id="KW-0645">Protease</keyword>